<keyword evidence="3" id="KW-1185">Reference proteome</keyword>
<protein>
    <submittedName>
        <fullName evidence="2">Uncharacterized protein</fullName>
    </submittedName>
</protein>
<gene>
    <name evidence="2" type="ORF">GDO78_004800</name>
</gene>
<dbReference type="EMBL" id="WNTK01000013">
    <property type="protein sequence ID" value="KAG9474685.1"/>
    <property type="molecule type" value="Genomic_DNA"/>
</dbReference>
<dbReference type="AlphaFoldDB" id="A0A8J6ET94"/>
<sequence>MYRREQGGRPLLVYSHCATSVQVEKQGARLPSVGGRFVAPQPSRRMGGGFWLPVNKSSANTLDFDSLPFSKAATENIQQLRTRPPRAPTPPTDRLQPSATRPGHTARWSCADQQGDSLGLALHHL</sequence>
<feature type="region of interest" description="Disordered" evidence="1">
    <location>
        <begin position="74"/>
        <end position="112"/>
    </location>
</feature>
<evidence type="ECO:0000313" key="2">
    <source>
        <dbReference type="EMBL" id="KAG9474685.1"/>
    </source>
</evidence>
<evidence type="ECO:0000256" key="1">
    <source>
        <dbReference type="SAM" id="MobiDB-lite"/>
    </source>
</evidence>
<evidence type="ECO:0000313" key="3">
    <source>
        <dbReference type="Proteomes" id="UP000770717"/>
    </source>
</evidence>
<organism evidence="2 3">
    <name type="scientific">Eleutherodactylus coqui</name>
    <name type="common">Puerto Rican coqui</name>
    <dbReference type="NCBI Taxonomy" id="57060"/>
    <lineage>
        <taxon>Eukaryota</taxon>
        <taxon>Metazoa</taxon>
        <taxon>Chordata</taxon>
        <taxon>Craniata</taxon>
        <taxon>Vertebrata</taxon>
        <taxon>Euteleostomi</taxon>
        <taxon>Amphibia</taxon>
        <taxon>Batrachia</taxon>
        <taxon>Anura</taxon>
        <taxon>Neobatrachia</taxon>
        <taxon>Hyloidea</taxon>
        <taxon>Eleutherodactylidae</taxon>
        <taxon>Eleutherodactylinae</taxon>
        <taxon>Eleutherodactylus</taxon>
        <taxon>Eleutherodactylus</taxon>
    </lineage>
</organism>
<comment type="caution">
    <text evidence="2">The sequence shown here is derived from an EMBL/GenBank/DDBJ whole genome shotgun (WGS) entry which is preliminary data.</text>
</comment>
<accession>A0A8J6ET94</accession>
<reference evidence="2" key="1">
    <citation type="thesis" date="2020" institute="ProQuest LLC" country="789 East Eisenhower Parkway, Ann Arbor, MI, USA">
        <title>Comparative Genomics and Chromosome Evolution.</title>
        <authorList>
            <person name="Mudd A.B."/>
        </authorList>
    </citation>
    <scope>NUCLEOTIDE SEQUENCE</scope>
    <source>
        <strain evidence="2">HN-11 Male</strain>
        <tissue evidence="2">Kidney and liver</tissue>
    </source>
</reference>
<name>A0A8J6ET94_ELECQ</name>
<proteinExistence type="predicted"/>
<dbReference type="Proteomes" id="UP000770717">
    <property type="component" value="Unassembled WGS sequence"/>
</dbReference>